<dbReference type="SUPFAM" id="SSF47459">
    <property type="entry name" value="HLH, helix-loop-helix DNA-binding domain"/>
    <property type="match status" value="1"/>
</dbReference>
<dbReference type="GO" id="GO:0030154">
    <property type="term" value="P:cell differentiation"/>
    <property type="evidence" value="ECO:0007669"/>
    <property type="project" value="UniProtKB-KW"/>
</dbReference>
<dbReference type="GO" id="GO:0005634">
    <property type="term" value="C:nucleus"/>
    <property type="evidence" value="ECO:0000318"/>
    <property type="project" value="GO_Central"/>
</dbReference>
<feature type="domain" description="BHLH" evidence="10">
    <location>
        <begin position="442"/>
        <end position="493"/>
    </location>
</feature>
<dbReference type="PANTHER" id="PTHR15402:SF4">
    <property type="entry name" value="SPERMATOGENESIS- AND OOGENESIS-SPECIFIC BASIC HELIX-LOOP-HELIX-CONTAINING PROTEIN 1"/>
    <property type="match status" value="1"/>
</dbReference>
<evidence type="ECO:0000313" key="12">
    <source>
        <dbReference type="Proteomes" id="UP000001593"/>
    </source>
</evidence>
<dbReference type="GO" id="GO:0000978">
    <property type="term" value="F:RNA polymerase II cis-regulatory region sequence-specific DNA binding"/>
    <property type="evidence" value="ECO:0000318"/>
    <property type="project" value="GO_Central"/>
</dbReference>
<evidence type="ECO:0000256" key="7">
    <source>
        <dbReference type="ARBA" id="ARBA00023163"/>
    </source>
</evidence>
<accession>A7RMU6</accession>
<dbReference type="InterPro" id="IPR011598">
    <property type="entry name" value="bHLH_dom"/>
</dbReference>
<evidence type="ECO:0000256" key="5">
    <source>
        <dbReference type="ARBA" id="ARBA00023015"/>
    </source>
</evidence>
<dbReference type="EMBL" id="DS469521">
    <property type="protein sequence ID" value="EDO47209.1"/>
    <property type="molecule type" value="Genomic_DNA"/>
</dbReference>
<dbReference type="CDD" id="cd18908">
    <property type="entry name" value="bHLH_SOHLH1_2"/>
    <property type="match status" value="1"/>
</dbReference>
<evidence type="ECO:0000259" key="10">
    <source>
        <dbReference type="PROSITE" id="PS50888"/>
    </source>
</evidence>
<dbReference type="InParanoid" id="A7RMU6"/>
<dbReference type="Pfam" id="PF00010">
    <property type="entry name" value="HLH"/>
    <property type="match status" value="1"/>
</dbReference>
<organism evidence="11 12">
    <name type="scientific">Nematostella vectensis</name>
    <name type="common">Starlet sea anemone</name>
    <dbReference type="NCBI Taxonomy" id="45351"/>
    <lineage>
        <taxon>Eukaryota</taxon>
        <taxon>Metazoa</taxon>
        <taxon>Cnidaria</taxon>
        <taxon>Anthozoa</taxon>
        <taxon>Hexacorallia</taxon>
        <taxon>Actiniaria</taxon>
        <taxon>Edwardsiidae</taxon>
        <taxon>Nematostella</taxon>
    </lineage>
</organism>
<dbReference type="InterPro" id="IPR039583">
    <property type="entry name" value="TCFL5/SOLH1/2"/>
</dbReference>
<keyword evidence="7" id="KW-0804">Transcription</keyword>
<dbReference type="PANTHER" id="PTHR15402">
    <property type="entry name" value="TRANSCRIPTION FACTOR-LIKE 5 PROTEIN"/>
    <property type="match status" value="1"/>
</dbReference>
<keyword evidence="4" id="KW-0744">Spermatogenesis</keyword>
<dbReference type="SMART" id="SM00353">
    <property type="entry name" value="HLH"/>
    <property type="match status" value="1"/>
</dbReference>
<dbReference type="GO" id="GO:0006357">
    <property type="term" value="P:regulation of transcription by RNA polymerase II"/>
    <property type="evidence" value="ECO:0000318"/>
    <property type="project" value="GO_Central"/>
</dbReference>
<name>A7RMU6_NEMVE</name>
<proteinExistence type="predicted"/>
<keyword evidence="5" id="KW-0805">Transcription regulation</keyword>
<evidence type="ECO:0000256" key="8">
    <source>
        <dbReference type="ARBA" id="ARBA00023242"/>
    </source>
</evidence>
<reference evidence="11 12" key="1">
    <citation type="journal article" date="2007" name="Science">
        <title>Sea anemone genome reveals ancestral eumetazoan gene repertoire and genomic organization.</title>
        <authorList>
            <person name="Putnam N.H."/>
            <person name="Srivastava M."/>
            <person name="Hellsten U."/>
            <person name="Dirks B."/>
            <person name="Chapman J."/>
            <person name="Salamov A."/>
            <person name="Terry A."/>
            <person name="Shapiro H."/>
            <person name="Lindquist E."/>
            <person name="Kapitonov V.V."/>
            <person name="Jurka J."/>
            <person name="Genikhovich G."/>
            <person name="Grigoriev I.V."/>
            <person name="Lucas S.M."/>
            <person name="Steele R.E."/>
            <person name="Finnerty J.R."/>
            <person name="Technau U."/>
            <person name="Martindale M.Q."/>
            <person name="Rokhsar D.S."/>
        </authorList>
    </citation>
    <scope>NUCLEOTIDE SEQUENCE [LARGE SCALE GENOMIC DNA]</scope>
    <source>
        <strain evidence="12">CH2 X CH6</strain>
    </source>
</reference>
<protein>
    <recommendedName>
        <fullName evidence="10">BHLH domain-containing protein</fullName>
    </recommendedName>
</protein>
<dbReference type="eggNOG" id="ENOG502S71C">
    <property type="taxonomic scope" value="Eukaryota"/>
</dbReference>
<dbReference type="GO" id="GO:0007283">
    <property type="term" value="P:spermatogenesis"/>
    <property type="evidence" value="ECO:0007669"/>
    <property type="project" value="UniProtKB-KW"/>
</dbReference>
<dbReference type="PROSITE" id="PS50888">
    <property type="entry name" value="BHLH"/>
    <property type="match status" value="1"/>
</dbReference>
<dbReference type="Gene3D" id="4.10.280.10">
    <property type="entry name" value="Helix-loop-helix DNA-binding domain"/>
    <property type="match status" value="1"/>
</dbReference>
<sequence length="697" mass="76922">MESSSARRNLFTECFTSGSSKDDKDRKHSPVVVELIEDNLPHENESSEKIESLEEFFQGDSTLKEPVQKILIIGLELAKEIQKLIDEASSGLNIKHAACLPSEVPAFCNTERFGLLLVDVRCAKEERCLQKICSNVRYDSRSLNNTTSIIGITPADYTGEDLSSQGLNDTLQLPLKVSDITQLLLKWAEQSSCKGMPLTPESPEDEVITARKAAEIIKETEEQAMLVAHVQSCEQIRRDQEQPTGLQHESSMNPSLMCTQAFSDYSHQSNMMTSNTSIKDTSATQPLQDPSKTQSTGYGPRIPGSITAPCPSYRSASPSMSYATQAHCASHLQNSLPYPGCSSQRAMESFPGQHMELRQLNQAMHPYSSGMSSSIPCRPVLLHPFASSVAGGKILERRGNPPPVADNLHSYSAGKMQSVGTPAYIVSGTPGSKDMKITLVEDDLTKHSSKERIRRERIKESCDQLRFLLPNVTGKKTDMASILEMTVKFVRLVNERIPPPVMEEANRILIRQEALHMQVEVSIILELEEKLLDSIDLEKISQQVQEERAVSPMLTDDPMRTARAQALVSSPGPLYLPHMHMGPGQHLMSHQSGYGYLQPQVVNYNNGCGSDPMSKDFTPMQTSVITYGNSMPHVIQPESDVNTFHHGQRLSATPLTVNTSNLDSPQQWNFLKLPPINTISPSNSSVDLSASSLSSLD</sequence>
<comment type="subcellular location">
    <subcellularLocation>
        <location evidence="1">Nucleus</location>
    </subcellularLocation>
</comment>
<keyword evidence="6" id="KW-0238">DNA-binding</keyword>
<dbReference type="HOGENOM" id="CLU_395535_0_0_1"/>
<evidence type="ECO:0000256" key="2">
    <source>
        <dbReference type="ARBA" id="ARBA00022473"/>
    </source>
</evidence>
<evidence type="ECO:0000256" key="4">
    <source>
        <dbReference type="ARBA" id="ARBA00022871"/>
    </source>
</evidence>
<evidence type="ECO:0000256" key="3">
    <source>
        <dbReference type="ARBA" id="ARBA00022782"/>
    </source>
</evidence>
<dbReference type="InterPro" id="IPR036638">
    <property type="entry name" value="HLH_DNA-bd_sf"/>
</dbReference>
<evidence type="ECO:0000256" key="9">
    <source>
        <dbReference type="SAM" id="MobiDB-lite"/>
    </source>
</evidence>
<keyword evidence="8" id="KW-0539">Nucleus</keyword>
<gene>
    <name evidence="11" type="ORF">NEMVEDRAFT_v1g239453</name>
</gene>
<dbReference type="AlphaFoldDB" id="A7RMU6"/>
<dbReference type="GO" id="GO:0000981">
    <property type="term" value="F:DNA-binding transcription factor activity, RNA polymerase II-specific"/>
    <property type="evidence" value="ECO:0000318"/>
    <property type="project" value="GO_Central"/>
</dbReference>
<evidence type="ECO:0000313" key="11">
    <source>
        <dbReference type="EMBL" id="EDO47209.1"/>
    </source>
</evidence>
<evidence type="ECO:0000256" key="1">
    <source>
        <dbReference type="ARBA" id="ARBA00004123"/>
    </source>
</evidence>
<keyword evidence="3" id="KW-0221">Differentiation</keyword>
<feature type="region of interest" description="Disordered" evidence="9">
    <location>
        <begin position="270"/>
        <end position="310"/>
    </location>
</feature>
<keyword evidence="2" id="KW-0217">Developmental protein</keyword>
<evidence type="ECO:0000256" key="6">
    <source>
        <dbReference type="ARBA" id="ARBA00023125"/>
    </source>
</evidence>
<dbReference type="Proteomes" id="UP000001593">
    <property type="component" value="Unassembled WGS sequence"/>
</dbReference>
<feature type="compositionally biased region" description="Polar residues" evidence="9">
    <location>
        <begin position="270"/>
        <end position="297"/>
    </location>
</feature>
<dbReference type="GO" id="GO:0046983">
    <property type="term" value="F:protein dimerization activity"/>
    <property type="evidence" value="ECO:0007669"/>
    <property type="project" value="InterPro"/>
</dbReference>
<keyword evidence="12" id="KW-1185">Reference proteome</keyword>
<dbReference type="OMA" id="CHNENST"/>